<dbReference type="EMBL" id="CP031223">
    <property type="protein sequence ID" value="QFG01014.1"/>
    <property type="molecule type" value="Genomic_DNA"/>
</dbReference>
<name>A0A5J6SU05_9BACI</name>
<accession>A0A5J6SU05</accession>
<dbReference type="Pfam" id="PF07435">
    <property type="entry name" value="YycH"/>
    <property type="match status" value="1"/>
</dbReference>
<keyword evidence="1" id="KW-1133">Transmembrane helix</keyword>
<protein>
    <recommendedName>
        <fullName evidence="2">Regulatory protein YycH domain-containing protein</fullName>
    </recommendedName>
</protein>
<gene>
    <name evidence="3" type="ORF">PB01_20690</name>
</gene>
<evidence type="ECO:0000313" key="3">
    <source>
        <dbReference type="EMBL" id="QFG01014.1"/>
    </source>
</evidence>
<dbReference type="KEGG" id="psyo:PB01_20690"/>
<dbReference type="OrthoDB" id="2382185at2"/>
<dbReference type="InterPro" id="IPR009996">
    <property type="entry name" value="YycH"/>
</dbReference>
<keyword evidence="1" id="KW-0812">Transmembrane</keyword>
<sequence>MGLKYIEQVKSVILLLLILLSLTLTFTIWTYSPTYNTIDTPPIVDISIAEKKRIEDLVMPYRILYSRGETLTGSETPLNIEKVFNSMKTWEPQSLEPVNTKASLQQINDFITTSNRVTFFYPTEVPIKIFGSIFSFADHNLPDISFNRLVIDWNGPSEDELVFYFISTTNQKIYKTLVDKVDKEAFSERIIKQTSNFPPYNEIKRPGKLSLYVTNNQENVKGYTYILEEIEIAPEKFKNALFSFPSLVRSNSKGTREQQYTDDNALMTVNFLLKRLSYVHPASESQNSGNPTELIQHSLDFVNEHSGWTDEYRYNRINPATQQVSYQLYLKGVPVFSNDTSTEITQYWGMNRVYRYIRPYYTLNNSSPIKTRKIQLPSGQDTYDLISTIPDLKMSSVDDMVVGYYLSQDDQQLFLNLEPSWFYLSKGIWVRVSPELLGGGKFGLE</sequence>
<proteinExistence type="predicted"/>
<keyword evidence="1" id="KW-0472">Membrane</keyword>
<evidence type="ECO:0000259" key="2">
    <source>
        <dbReference type="Pfam" id="PF07435"/>
    </source>
</evidence>
<dbReference type="Proteomes" id="UP000325517">
    <property type="component" value="Chromosome"/>
</dbReference>
<organism evidence="3 4">
    <name type="scientific">Psychrobacillus glaciei</name>
    <dbReference type="NCBI Taxonomy" id="2283160"/>
    <lineage>
        <taxon>Bacteria</taxon>
        <taxon>Bacillati</taxon>
        <taxon>Bacillota</taxon>
        <taxon>Bacilli</taxon>
        <taxon>Bacillales</taxon>
        <taxon>Bacillaceae</taxon>
        <taxon>Psychrobacillus</taxon>
    </lineage>
</organism>
<keyword evidence="4" id="KW-1185">Reference proteome</keyword>
<dbReference type="AlphaFoldDB" id="A0A5J6SU05"/>
<dbReference type="InterPro" id="IPR042274">
    <property type="entry name" value="YycH/YycI_2"/>
</dbReference>
<evidence type="ECO:0000313" key="4">
    <source>
        <dbReference type="Proteomes" id="UP000325517"/>
    </source>
</evidence>
<dbReference type="Gene3D" id="3.10.450.310">
    <property type="match status" value="1"/>
</dbReference>
<feature type="transmembrane region" description="Helical" evidence="1">
    <location>
        <begin position="12"/>
        <end position="31"/>
    </location>
</feature>
<evidence type="ECO:0000256" key="1">
    <source>
        <dbReference type="SAM" id="Phobius"/>
    </source>
</evidence>
<reference evidence="3 4" key="1">
    <citation type="submission" date="2018-07" db="EMBL/GenBank/DDBJ databases">
        <title>Complete genome sequence of Psychrobacillus sp. PB01, isolated from iceberg, and comparative genome analysis of Psychrobacillus strains.</title>
        <authorList>
            <person name="Lee P.C."/>
        </authorList>
    </citation>
    <scope>NUCLEOTIDE SEQUENCE [LARGE SCALE GENOMIC DNA]</scope>
    <source>
        <strain evidence="3 4">PB01</strain>
    </source>
</reference>
<dbReference type="RefSeq" id="WP_151701878.1">
    <property type="nucleotide sequence ID" value="NZ_CP031223.1"/>
</dbReference>
<dbReference type="Gene3D" id="3.30.310.160">
    <property type="entry name" value="YycH protein, domain 2"/>
    <property type="match status" value="1"/>
</dbReference>
<feature type="domain" description="Regulatory protein YycH" evidence="2">
    <location>
        <begin position="7"/>
        <end position="432"/>
    </location>
</feature>
<dbReference type="CDD" id="cd15787">
    <property type="entry name" value="YycH_N"/>
    <property type="match status" value="1"/>
</dbReference>